<feature type="compositionally biased region" description="Acidic residues" evidence="5">
    <location>
        <begin position="242"/>
        <end position="263"/>
    </location>
</feature>
<dbReference type="InParanoid" id="A0A1C7NAQ4"/>
<accession>A0A1C7NAQ4</accession>
<reference evidence="7 8" key="1">
    <citation type="submission" date="2016-03" db="EMBL/GenBank/DDBJ databases">
        <title>Choanephora cucurbitarum.</title>
        <authorList>
            <person name="Min B."/>
            <person name="Park H."/>
            <person name="Park J.-H."/>
            <person name="Shin H.-D."/>
            <person name="Choi I.-G."/>
        </authorList>
    </citation>
    <scope>NUCLEOTIDE SEQUENCE [LARGE SCALE GENOMIC DNA]</scope>
    <source>
        <strain evidence="7 8">KUS-F28377</strain>
    </source>
</reference>
<protein>
    <submittedName>
        <fullName evidence="7">Uncharacterized protein C2F7.07c</fullName>
    </submittedName>
</protein>
<sequence>MDEIKRKDQRQLIKKTEKKHQNRDVCDACGGVGQFLCCDACPSAFHFTCVEPPMDSIDVANLKEKWFCNHCEHKQHKKARSHPKELFSELLEDLAQRNPKSFRLPMEITHFYKGVTQDKYGRYVDTTQYKRTKNAQLEQADYRLLKNKQGLIICYYCRKTSLKKQIIACDYCNLYWHLDCLNPPLAASPPLTKKWRCPHHIENLIKPRRHLRNPADVTIITYPTTPACAYQNYLDNLLEEDGEVEEQEGDDGEEKEEEEEDKEGTEMISSRREAEDVIVSQEGIAYRLPAKPIQFSNPISYEVETWLHNLACFKAGMPNDGLSLKKRKTREMDIETYQRYQLIDKLLKEKSDQELQDLYK</sequence>
<dbReference type="Gene3D" id="3.30.40.10">
    <property type="entry name" value="Zinc/RING finger domain, C3HC4 (zinc finger)"/>
    <property type="match status" value="2"/>
</dbReference>
<evidence type="ECO:0000256" key="2">
    <source>
        <dbReference type="ARBA" id="ARBA00022771"/>
    </source>
</evidence>
<dbReference type="CDD" id="cd15534">
    <property type="entry name" value="PHD2_PHF12_Rco1"/>
    <property type="match status" value="1"/>
</dbReference>
<dbReference type="InterPro" id="IPR013083">
    <property type="entry name" value="Znf_RING/FYVE/PHD"/>
</dbReference>
<evidence type="ECO:0000256" key="1">
    <source>
        <dbReference type="ARBA" id="ARBA00022723"/>
    </source>
</evidence>
<name>A0A1C7NAQ4_9FUNG</name>
<dbReference type="InterPro" id="IPR019786">
    <property type="entry name" value="Zinc_finger_PHD-type_CS"/>
</dbReference>
<keyword evidence="3" id="KW-0862">Zinc</keyword>
<dbReference type="GO" id="GO:0032221">
    <property type="term" value="C:Rpd3S complex"/>
    <property type="evidence" value="ECO:0007669"/>
    <property type="project" value="TreeGrafter"/>
</dbReference>
<keyword evidence="1" id="KW-0479">Metal-binding</keyword>
<dbReference type="Proteomes" id="UP000093000">
    <property type="component" value="Unassembled WGS sequence"/>
</dbReference>
<evidence type="ECO:0000256" key="5">
    <source>
        <dbReference type="SAM" id="MobiDB-lite"/>
    </source>
</evidence>
<dbReference type="PANTHER" id="PTHR47636:SF1">
    <property type="entry name" value="TRANSCRIPTIONAL REGULATORY PROTEIN RCO1"/>
    <property type="match status" value="1"/>
</dbReference>
<evidence type="ECO:0000313" key="8">
    <source>
        <dbReference type="Proteomes" id="UP000093000"/>
    </source>
</evidence>
<dbReference type="GO" id="GO:0006357">
    <property type="term" value="P:regulation of transcription by RNA polymerase II"/>
    <property type="evidence" value="ECO:0007669"/>
    <property type="project" value="TreeGrafter"/>
</dbReference>
<evidence type="ECO:0000256" key="3">
    <source>
        <dbReference type="ARBA" id="ARBA00022833"/>
    </source>
</evidence>
<feature type="domain" description="PHD-type" evidence="6">
    <location>
        <begin position="23"/>
        <end position="74"/>
    </location>
</feature>
<dbReference type="InterPro" id="IPR019787">
    <property type="entry name" value="Znf_PHD-finger"/>
</dbReference>
<dbReference type="InterPro" id="IPR001965">
    <property type="entry name" value="Znf_PHD"/>
</dbReference>
<dbReference type="InterPro" id="IPR011011">
    <property type="entry name" value="Znf_FYVE_PHD"/>
</dbReference>
<dbReference type="SUPFAM" id="SSF57903">
    <property type="entry name" value="FYVE/PHD zinc finger"/>
    <property type="match status" value="2"/>
</dbReference>
<evidence type="ECO:0000256" key="4">
    <source>
        <dbReference type="PROSITE-ProRule" id="PRU00146"/>
    </source>
</evidence>
<feature type="region of interest" description="Disordered" evidence="5">
    <location>
        <begin position="242"/>
        <end position="271"/>
    </location>
</feature>
<dbReference type="PROSITE" id="PS01359">
    <property type="entry name" value="ZF_PHD_1"/>
    <property type="match status" value="1"/>
</dbReference>
<comment type="caution">
    <text evidence="7">The sequence shown here is derived from an EMBL/GenBank/DDBJ whole genome shotgun (WGS) entry which is preliminary data.</text>
</comment>
<dbReference type="GO" id="GO:0008270">
    <property type="term" value="F:zinc ion binding"/>
    <property type="evidence" value="ECO:0007669"/>
    <property type="project" value="UniProtKB-KW"/>
</dbReference>
<keyword evidence="8" id="KW-1185">Reference proteome</keyword>
<gene>
    <name evidence="7" type="ORF">A0J61_07488</name>
</gene>
<dbReference type="PROSITE" id="PS50016">
    <property type="entry name" value="ZF_PHD_2"/>
    <property type="match status" value="1"/>
</dbReference>
<dbReference type="Pfam" id="PF00628">
    <property type="entry name" value="PHD"/>
    <property type="match status" value="2"/>
</dbReference>
<evidence type="ECO:0000313" key="7">
    <source>
        <dbReference type="EMBL" id="OBZ84464.1"/>
    </source>
</evidence>
<dbReference type="EMBL" id="LUGH01000507">
    <property type="protein sequence ID" value="OBZ84464.1"/>
    <property type="molecule type" value="Genomic_DNA"/>
</dbReference>
<dbReference type="InterPro" id="IPR052819">
    <property type="entry name" value="Chromatin_regulatory_protein"/>
</dbReference>
<organism evidence="7 8">
    <name type="scientific">Choanephora cucurbitarum</name>
    <dbReference type="NCBI Taxonomy" id="101091"/>
    <lineage>
        <taxon>Eukaryota</taxon>
        <taxon>Fungi</taxon>
        <taxon>Fungi incertae sedis</taxon>
        <taxon>Mucoromycota</taxon>
        <taxon>Mucoromycotina</taxon>
        <taxon>Mucoromycetes</taxon>
        <taxon>Mucorales</taxon>
        <taxon>Mucorineae</taxon>
        <taxon>Choanephoraceae</taxon>
        <taxon>Choanephoroideae</taxon>
        <taxon>Choanephora</taxon>
    </lineage>
</organism>
<dbReference type="SMART" id="SM00249">
    <property type="entry name" value="PHD"/>
    <property type="match status" value="2"/>
</dbReference>
<dbReference type="STRING" id="101091.A0A1C7NAQ4"/>
<keyword evidence="2 4" id="KW-0863">Zinc-finger</keyword>
<dbReference type="OrthoDB" id="5876363at2759"/>
<proteinExistence type="predicted"/>
<evidence type="ECO:0000259" key="6">
    <source>
        <dbReference type="PROSITE" id="PS50016"/>
    </source>
</evidence>
<dbReference type="PANTHER" id="PTHR47636">
    <property type="entry name" value="TRANSCRIPTIONAL REGULATORY PROTEIN RCO1"/>
    <property type="match status" value="1"/>
</dbReference>
<dbReference type="AlphaFoldDB" id="A0A1C7NAQ4"/>